<organism evidence="1 2">
    <name type="scientific">Rhynchophorus ferrugineus</name>
    <name type="common">Red palm weevil</name>
    <name type="synonym">Curculio ferrugineus</name>
    <dbReference type="NCBI Taxonomy" id="354439"/>
    <lineage>
        <taxon>Eukaryota</taxon>
        <taxon>Metazoa</taxon>
        <taxon>Ecdysozoa</taxon>
        <taxon>Arthropoda</taxon>
        <taxon>Hexapoda</taxon>
        <taxon>Insecta</taxon>
        <taxon>Pterygota</taxon>
        <taxon>Neoptera</taxon>
        <taxon>Endopterygota</taxon>
        <taxon>Coleoptera</taxon>
        <taxon>Polyphaga</taxon>
        <taxon>Cucujiformia</taxon>
        <taxon>Curculionidae</taxon>
        <taxon>Dryophthorinae</taxon>
        <taxon>Rhynchophorus</taxon>
    </lineage>
</organism>
<keyword evidence="2" id="KW-1185">Reference proteome</keyword>
<protein>
    <submittedName>
        <fullName evidence="1">Uncharacterized protein</fullName>
    </submittedName>
</protein>
<sequence>MRRMNVRCTFLGIDLGSPSLARGLLMTVFFELNGWMSVGGMEVRIRGAPGCWWRRWRGGDGVNPGKNAERMDGGVLGRGVADANGPARDLRVRLLRLAVLETSVGAREINDPELAEGGGIARSLELGG</sequence>
<evidence type="ECO:0000313" key="2">
    <source>
        <dbReference type="Proteomes" id="UP000625711"/>
    </source>
</evidence>
<name>A0A834LZX4_RHYFE</name>
<reference evidence="1" key="1">
    <citation type="submission" date="2020-08" db="EMBL/GenBank/DDBJ databases">
        <title>Genome sequencing and assembly of the red palm weevil Rhynchophorus ferrugineus.</title>
        <authorList>
            <person name="Dias G.B."/>
            <person name="Bergman C.M."/>
            <person name="Manee M."/>
        </authorList>
    </citation>
    <scope>NUCLEOTIDE SEQUENCE</scope>
    <source>
        <strain evidence="1">AA-2017</strain>
        <tissue evidence="1">Whole larva</tissue>
    </source>
</reference>
<dbReference type="Proteomes" id="UP000625711">
    <property type="component" value="Unassembled WGS sequence"/>
</dbReference>
<gene>
    <name evidence="1" type="ORF">GWI33_021137</name>
</gene>
<dbReference type="EMBL" id="JAACXV010014612">
    <property type="protein sequence ID" value="KAF7265483.1"/>
    <property type="molecule type" value="Genomic_DNA"/>
</dbReference>
<evidence type="ECO:0000313" key="1">
    <source>
        <dbReference type="EMBL" id="KAF7265483.1"/>
    </source>
</evidence>
<proteinExistence type="predicted"/>
<accession>A0A834LZX4</accession>
<comment type="caution">
    <text evidence="1">The sequence shown here is derived from an EMBL/GenBank/DDBJ whole genome shotgun (WGS) entry which is preliminary data.</text>
</comment>
<dbReference type="AlphaFoldDB" id="A0A834LZX4"/>